<organism evidence="2 3">
    <name type="scientific">Trichobilharzia regenti</name>
    <name type="common">Nasal bird schistosome</name>
    <dbReference type="NCBI Taxonomy" id="157069"/>
    <lineage>
        <taxon>Eukaryota</taxon>
        <taxon>Metazoa</taxon>
        <taxon>Spiralia</taxon>
        <taxon>Lophotrochozoa</taxon>
        <taxon>Platyhelminthes</taxon>
        <taxon>Trematoda</taxon>
        <taxon>Digenea</taxon>
        <taxon>Strigeidida</taxon>
        <taxon>Schistosomatoidea</taxon>
        <taxon>Schistosomatidae</taxon>
        <taxon>Trichobilharzia</taxon>
    </lineage>
</organism>
<sequence length="186" mass="21561">MISLDITSLFTNVPLIKTLNYIGEQVGKLSINIDIHTEILNELTLRCTMNVTFKFDDTFYRQVDRVTMGSPLGPILADFFLSKLQNRPLYNLISKLSFYCRYMDYTFILCDNGSDKSTIITEFNEVHSAMKFTCEEESQDRIAFLDVLLTRKPDGSIKRNLHRKSTWTEQYTHIFIASFLSGIKEI</sequence>
<protein>
    <recommendedName>
        <fullName evidence="1">Reverse transcriptase domain-containing protein</fullName>
    </recommendedName>
</protein>
<accession>A0AA85J1B9</accession>
<dbReference type="PROSITE" id="PS50878">
    <property type="entry name" value="RT_POL"/>
    <property type="match status" value="1"/>
</dbReference>
<dbReference type="WBParaSite" id="TREG1_134360.1">
    <property type="protein sequence ID" value="TREG1_134360.1"/>
    <property type="gene ID" value="TREG1_134360"/>
</dbReference>
<dbReference type="Proteomes" id="UP000050795">
    <property type="component" value="Unassembled WGS sequence"/>
</dbReference>
<dbReference type="InterPro" id="IPR000477">
    <property type="entry name" value="RT_dom"/>
</dbReference>
<evidence type="ECO:0000313" key="3">
    <source>
        <dbReference type="WBParaSite" id="TREG1_134360.1"/>
    </source>
</evidence>
<proteinExistence type="predicted"/>
<dbReference type="AlphaFoldDB" id="A0AA85J1B9"/>
<keyword evidence="2" id="KW-1185">Reference proteome</keyword>
<reference evidence="3" key="2">
    <citation type="submission" date="2023-11" db="UniProtKB">
        <authorList>
            <consortium name="WormBaseParasite"/>
        </authorList>
    </citation>
    <scope>IDENTIFICATION</scope>
</reference>
<evidence type="ECO:0000259" key="1">
    <source>
        <dbReference type="PROSITE" id="PS50878"/>
    </source>
</evidence>
<reference evidence="2" key="1">
    <citation type="submission" date="2022-06" db="EMBL/GenBank/DDBJ databases">
        <authorList>
            <person name="Berger JAMES D."/>
            <person name="Berger JAMES D."/>
        </authorList>
    </citation>
    <scope>NUCLEOTIDE SEQUENCE [LARGE SCALE GENOMIC DNA]</scope>
</reference>
<evidence type="ECO:0000313" key="2">
    <source>
        <dbReference type="Proteomes" id="UP000050795"/>
    </source>
</evidence>
<name>A0AA85J1B9_TRIRE</name>
<feature type="domain" description="Reverse transcriptase" evidence="1">
    <location>
        <begin position="1"/>
        <end position="180"/>
    </location>
</feature>
<dbReference type="PANTHER" id="PTHR21301">
    <property type="entry name" value="REVERSE TRANSCRIPTASE"/>
    <property type="match status" value="1"/>
</dbReference>
<dbReference type="PANTHER" id="PTHR21301:SF10">
    <property type="entry name" value="REVERSE TRANSCRIPTASE DOMAIN-CONTAINING PROTEIN"/>
    <property type="match status" value="1"/>
</dbReference>